<dbReference type="Gene3D" id="2.170.130.10">
    <property type="entry name" value="TonB-dependent receptor, plug domain"/>
    <property type="match status" value="1"/>
</dbReference>
<dbReference type="InterPro" id="IPR036942">
    <property type="entry name" value="Beta-barrel_TonB_sf"/>
</dbReference>
<accession>A0A5D6VDS7</accession>
<dbReference type="Proteomes" id="UP000322791">
    <property type="component" value="Unassembled WGS sequence"/>
</dbReference>
<name>A0A5D6VDS7_9BACT</name>
<evidence type="ECO:0000259" key="6">
    <source>
        <dbReference type="Pfam" id="PF00593"/>
    </source>
</evidence>
<gene>
    <name evidence="8" type="ORF">FY528_03245</name>
</gene>
<feature type="signal peptide" evidence="5">
    <location>
        <begin position="1"/>
        <end position="19"/>
    </location>
</feature>
<dbReference type="Gene3D" id="2.60.40.1120">
    <property type="entry name" value="Carboxypeptidase-like, regulatory domain"/>
    <property type="match status" value="1"/>
</dbReference>
<keyword evidence="4" id="KW-0798">TonB box</keyword>
<dbReference type="EMBL" id="VTHL01000002">
    <property type="protein sequence ID" value="TYZ13437.1"/>
    <property type="molecule type" value="Genomic_DNA"/>
</dbReference>
<evidence type="ECO:0000256" key="2">
    <source>
        <dbReference type="ARBA" id="ARBA00023136"/>
    </source>
</evidence>
<dbReference type="SUPFAM" id="SSF56935">
    <property type="entry name" value="Porins"/>
    <property type="match status" value="1"/>
</dbReference>
<feature type="domain" description="TonB-dependent receptor-like beta-barrel" evidence="6">
    <location>
        <begin position="459"/>
        <end position="850"/>
    </location>
</feature>
<proteinExistence type="inferred from homology"/>
<dbReference type="Pfam" id="PF00593">
    <property type="entry name" value="TonB_dep_Rec_b-barrel"/>
    <property type="match status" value="1"/>
</dbReference>
<dbReference type="GO" id="GO:0009279">
    <property type="term" value="C:cell outer membrane"/>
    <property type="evidence" value="ECO:0007669"/>
    <property type="project" value="UniProtKB-SubCell"/>
</dbReference>
<dbReference type="Pfam" id="PF13620">
    <property type="entry name" value="CarboxypepD_reg"/>
    <property type="match status" value="1"/>
</dbReference>
<evidence type="ECO:0000256" key="4">
    <source>
        <dbReference type="RuleBase" id="RU003357"/>
    </source>
</evidence>
<dbReference type="InterPro" id="IPR037066">
    <property type="entry name" value="Plug_dom_sf"/>
</dbReference>
<dbReference type="InterPro" id="IPR000531">
    <property type="entry name" value="Beta-barrel_TonB"/>
</dbReference>
<dbReference type="InterPro" id="IPR008969">
    <property type="entry name" value="CarboxyPept-like_regulatory"/>
</dbReference>
<keyword evidence="3" id="KW-0998">Cell outer membrane</keyword>
<evidence type="ECO:0000313" key="8">
    <source>
        <dbReference type="EMBL" id="TYZ13437.1"/>
    </source>
</evidence>
<keyword evidence="9" id="KW-1185">Reference proteome</keyword>
<dbReference type="SUPFAM" id="SSF49464">
    <property type="entry name" value="Carboxypeptidase regulatory domain-like"/>
    <property type="match status" value="1"/>
</dbReference>
<feature type="chain" id="PRO_5022936520" evidence="5">
    <location>
        <begin position="20"/>
        <end position="929"/>
    </location>
</feature>
<sequence length="929" mass="102927">MQRSFLLLIMLLISTWATAQQGTIRGNVKDKKTGEAVIGATVLVTGTIQATPVGVDGTYALELAPGTYSITITNIGYKTQIFPSIAVAPGATTTLNATLEENTTTLQEVTVTGQKQTGTEVALIQDLKKSEVVVSGMSNDQIVKSLDRDASEVVKRIPGVTIQNNAFVVIRGLSERYNTVLLNDALTPSAETDTRSFSFDVLPSSVIDRILVYKSGAPELPGEMGGGIVKVYTKNSAIDNSTTFSLSGAGRAGTTFNSFMRGNNAPTDWLGFDNSQRALPTGTPGVISSDNTTPEQLTAVGRTLRNDWGMRSVTARPDLRASLGLTRRLTLGTADLTNITSVSYSNTLEQYTVSRARYNQPSGGTIQRQFSYQDQQSTAGVRLGIVHNWAVRLNARHKVEFRNLFNQIGADQVVLRTGVNEADGYDRRDYAFHYTSRSIYSGQLQGTHTLGAREATTVTWTGGYNYVNRNEPDFRRARTQRELGTEDPFRVSIGRELVETSRFYSDLQENTYMLSGQLERRLRGRDTTSTSAYKLRAGFYTERKSRDFNARLIGFVRGTENGFDNSILTRPIEQVFAPENFGPEKLQVDEVRNPSRNYTADNTLIAGYVGTTAPISDKVNLSGGVRIEYNDRQVNTATLGDEPVNTREKRTIVMPSFNSTYNFSLRSLLRAAASVTANRPEFREQALYPYYDFNNTALIIGNPQLKTATIYNADLRYEFYPSPTEMLSGGIFYKHFNDAIEQTQQPASGSLPNIKPANADAAYDYGAEIEVRKSLAGLGKADIWNRFSVLLNASIIRSRVDLSSDSSQIARRPLQGQSPYVVNAGVFYQDTDRGLQLNVQYNVVGKRIFLVGNRDIFTIYEMPRNVLDIAVTKSLGERLEIKGGIQDVFNQAVRQVQDVDFDAKITSADRDFARYRRGQYTTLGLVYRF</sequence>
<dbReference type="Gene3D" id="2.40.170.20">
    <property type="entry name" value="TonB-dependent receptor, beta-barrel domain"/>
    <property type="match status" value="1"/>
</dbReference>
<evidence type="ECO:0000259" key="7">
    <source>
        <dbReference type="Pfam" id="PF07715"/>
    </source>
</evidence>
<organism evidence="8 9">
    <name type="scientific">Hymenobacter lutimineralis</name>
    <dbReference type="NCBI Taxonomy" id="2606448"/>
    <lineage>
        <taxon>Bacteria</taxon>
        <taxon>Pseudomonadati</taxon>
        <taxon>Bacteroidota</taxon>
        <taxon>Cytophagia</taxon>
        <taxon>Cytophagales</taxon>
        <taxon>Hymenobacteraceae</taxon>
        <taxon>Hymenobacter</taxon>
    </lineage>
</organism>
<dbReference type="PANTHER" id="PTHR40980">
    <property type="entry name" value="PLUG DOMAIN-CONTAINING PROTEIN"/>
    <property type="match status" value="1"/>
</dbReference>
<evidence type="ECO:0000256" key="5">
    <source>
        <dbReference type="SAM" id="SignalP"/>
    </source>
</evidence>
<reference evidence="8 9" key="1">
    <citation type="submission" date="2019-08" db="EMBL/GenBank/DDBJ databases">
        <authorList>
            <person name="Seo M.-J."/>
        </authorList>
    </citation>
    <scope>NUCLEOTIDE SEQUENCE [LARGE SCALE GENOMIC DNA]</scope>
    <source>
        <strain evidence="8 9">KIGAM108</strain>
    </source>
</reference>
<feature type="domain" description="TonB-dependent receptor plug" evidence="7">
    <location>
        <begin position="128"/>
        <end position="223"/>
    </location>
</feature>
<dbReference type="AlphaFoldDB" id="A0A5D6VDS7"/>
<dbReference type="Pfam" id="PF07715">
    <property type="entry name" value="Plug"/>
    <property type="match status" value="1"/>
</dbReference>
<keyword evidence="8" id="KW-0675">Receptor</keyword>
<protein>
    <submittedName>
        <fullName evidence="8">TonB-dependent receptor plug domain-containing protein</fullName>
    </submittedName>
</protein>
<dbReference type="PANTHER" id="PTHR40980:SF4">
    <property type="entry name" value="TONB-DEPENDENT RECEPTOR-LIKE BETA-BARREL DOMAIN-CONTAINING PROTEIN"/>
    <property type="match status" value="1"/>
</dbReference>
<comment type="similarity">
    <text evidence="4">Belongs to the TonB-dependent receptor family.</text>
</comment>
<evidence type="ECO:0000256" key="3">
    <source>
        <dbReference type="ARBA" id="ARBA00023237"/>
    </source>
</evidence>
<comment type="subcellular location">
    <subcellularLocation>
        <location evidence="1 4">Cell outer membrane</location>
    </subcellularLocation>
</comment>
<keyword evidence="5" id="KW-0732">Signal</keyword>
<evidence type="ECO:0000313" key="9">
    <source>
        <dbReference type="Proteomes" id="UP000322791"/>
    </source>
</evidence>
<comment type="caution">
    <text evidence="8">The sequence shown here is derived from an EMBL/GenBank/DDBJ whole genome shotgun (WGS) entry which is preliminary data.</text>
</comment>
<keyword evidence="2 4" id="KW-0472">Membrane</keyword>
<evidence type="ECO:0000256" key="1">
    <source>
        <dbReference type="ARBA" id="ARBA00004442"/>
    </source>
</evidence>
<dbReference type="InterPro" id="IPR012910">
    <property type="entry name" value="Plug_dom"/>
</dbReference>